<dbReference type="Proteomes" id="UP000256328">
    <property type="component" value="Unassembled WGS sequence"/>
</dbReference>
<comment type="similarity">
    <text evidence="2">Belongs to the class-I aminoacyl-tRNA synthetase family. Glutamate--tRNA ligase type 1 subfamily.</text>
</comment>
<keyword evidence="4 11" id="KW-0436">Ligase</keyword>
<feature type="domain" description="Glutamyl/glutaminyl-tRNA synthetase class Ib catalytic" evidence="12">
    <location>
        <begin position="50"/>
        <end position="362"/>
    </location>
</feature>
<comment type="caution">
    <text evidence="13">The sequence shown here is derived from an EMBL/GenBank/DDBJ whole genome shotgun (WGS) entry which is preliminary data.</text>
</comment>
<dbReference type="InterPro" id="IPR014729">
    <property type="entry name" value="Rossmann-like_a/b/a_fold"/>
</dbReference>
<evidence type="ECO:0000256" key="1">
    <source>
        <dbReference type="ARBA" id="ARBA00004173"/>
    </source>
</evidence>
<reference evidence="13 14" key="1">
    <citation type="journal article" date="2018" name="IMA Fungus">
        <title>IMA Genome-F 9: Draft genome sequence of Annulohypoxylon stygium, Aspergillus mulundensis, Berkeleyomyces basicola (syn. Thielaviopsis basicola), Ceratocystis smalleyi, two Cercospora beticola strains, Coleophoma cylindrospora, Fusarium fracticaudum, Phialophora cf. hyalina, and Morchella septimelata.</title>
        <authorList>
            <person name="Wingfield B.D."/>
            <person name="Bills G.F."/>
            <person name="Dong Y."/>
            <person name="Huang W."/>
            <person name="Nel W.J."/>
            <person name="Swalarsk-Parry B.S."/>
            <person name="Vaghefi N."/>
            <person name="Wilken P.M."/>
            <person name="An Z."/>
            <person name="de Beer Z.W."/>
            <person name="De Vos L."/>
            <person name="Chen L."/>
            <person name="Duong T.A."/>
            <person name="Gao Y."/>
            <person name="Hammerbacher A."/>
            <person name="Kikkert J.R."/>
            <person name="Li Y."/>
            <person name="Li H."/>
            <person name="Li K."/>
            <person name="Li Q."/>
            <person name="Liu X."/>
            <person name="Ma X."/>
            <person name="Naidoo K."/>
            <person name="Pethybridge S.J."/>
            <person name="Sun J."/>
            <person name="Steenkamp E.T."/>
            <person name="van der Nest M.A."/>
            <person name="van Wyk S."/>
            <person name="Wingfield M.J."/>
            <person name="Xiong C."/>
            <person name="Yue Q."/>
            <person name="Zhang X."/>
        </authorList>
    </citation>
    <scope>NUCLEOTIDE SEQUENCE [LARGE SCALE GENOMIC DNA]</scope>
    <source>
        <strain evidence="13 14">BP5796</strain>
    </source>
</reference>
<evidence type="ECO:0000256" key="8">
    <source>
        <dbReference type="ARBA" id="ARBA00023146"/>
    </source>
</evidence>
<dbReference type="NCBIfam" id="TIGR00464">
    <property type="entry name" value="gltX_bact"/>
    <property type="match status" value="1"/>
</dbReference>
<dbReference type="InterPro" id="IPR008925">
    <property type="entry name" value="aa_tRNA-synth_I_cd-bd_sf"/>
</dbReference>
<accession>A0A3D8T8I4</accession>
<proteinExistence type="inferred from homology"/>
<dbReference type="PRINTS" id="PR00987">
    <property type="entry name" value="TRNASYNTHGLU"/>
</dbReference>
<dbReference type="Gene3D" id="3.40.50.620">
    <property type="entry name" value="HUPs"/>
    <property type="match status" value="1"/>
</dbReference>
<dbReference type="GO" id="GO:0008270">
    <property type="term" value="F:zinc ion binding"/>
    <property type="evidence" value="ECO:0007669"/>
    <property type="project" value="InterPro"/>
</dbReference>
<comment type="subcellular location">
    <subcellularLocation>
        <location evidence="1">Mitochondrion</location>
    </subcellularLocation>
</comment>
<dbReference type="GO" id="GO:0005739">
    <property type="term" value="C:mitochondrion"/>
    <property type="evidence" value="ECO:0007669"/>
    <property type="project" value="UniProtKB-SubCell"/>
</dbReference>
<keyword evidence="5 11" id="KW-0547">Nucleotide-binding</keyword>
<dbReference type="GO" id="GO:0004818">
    <property type="term" value="F:glutamate-tRNA ligase activity"/>
    <property type="evidence" value="ECO:0007669"/>
    <property type="project" value="UniProtKB-EC"/>
</dbReference>
<dbReference type="SUPFAM" id="SSF48163">
    <property type="entry name" value="An anticodon-binding domain of class I aminoacyl-tRNA synthetases"/>
    <property type="match status" value="1"/>
</dbReference>
<evidence type="ECO:0000256" key="10">
    <source>
        <dbReference type="ARBA" id="ARBA00072917"/>
    </source>
</evidence>
<dbReference type="OrthoDB" id="428822at2759"/>
<evidence type="ECO:0000256" key="2">
    <source>
        <dbReference type="ARBA" id="ARBA00007894"/>
    </source>
</evidence>
<dbReference type="InterPro" id="IPR004527">
    <property type="entry name" value="Glu-tRNA-ligase_bac/mito"/>
</dbReference>
<sequence length="631" mass="70856">MKGIVSKASRTVRSPRVCHRCRNSRSYSGITEKLPSLSTPEGLRAHGPFRTRFAPSPTGYLHLGSLRTALFNYLIAKATGGQFLLRIEDTDQKRTVPDAEQRLFEDLAWAGIEWDEGPKVGGLYGPYKQSERLAIYTSHAEQLIKSGRAYRCFCTQERLHKLAQLRNTEGAAAYDRACQRKYSIDQAAEMAAGGKPHVVRLKVPKKYPALTDIVHGVATKRVRAKKYPTTTTDLVPSSFDDPILIKSDGFPTYHLANVVDDHLMKITHVIRGAEWMPSTPQHLVLYNAFGWTPPQFAHVGLLLDASRAKLSKRNQDIDVASYRKQGIFPETLTNFVALLGWSHTQKKDIMSMDDLIQNASMKYTRGDSVVSFEKLWYLQKNHAARYASLPPSSNPSHSLINLAVEPLVELLDKAPAEDKSFFAAISSEMGKIDYVLKVLLADAIKYTTPPDFLDRNRFFFKAPVRAELEATITPLQLGTTVLRTTAISEKLESASSRPQILPSYLLPIVAQFEQIEESSWDSEEIRGWINTISLQASLKLTPPELGIKVENEDDREAIEANIQKAWGKMIHEYLRWALLAKMSGPESAATMIVLGRDEVLKRLSLAQEIMTEWEEKQEVVKEVVDESTNTA</sequence>
<dbReference type="InterPro" id="IPR033910">
    <property type="entry name" value="GluRS_core"/>
</dbReference>
<evidence type="ECO:0000256" key="9">
    <source>
        <dbReference type="ARBA" id="ARBA00030865"/>
    </source>
</evidence>
<dbReference type="GO" id="GO:0000049">
    <property type="term" value="F:tRNA binding"/>
    <property type="evidence" value="ECO:0007669"/>
    <property type="project" value="InterPro"/>
</dbReference>
<dbReference type="Gene3D" id="1.10.10.350">
    <property type="match status" value="1"/>
</dbReference>
<dbReference type="PANTHER" id="PTHR43311">
    <property type="entry name" value="GLUTAMATE--TRNA LIGASE"/>
    <property type="match status" value="1"/>
</dbReference>
<evidence type="ECO:0000256" key="3">
    <source>
        <dbReference type="ARBA" id="ARBA00012835"/>
    </source>
</evidence>
<keyword evidence="14" id="KW-1185">Reference proteome</keyword>
<evidence type="ECO:0000256" key="5">
    <source>
        <dbReference type="ARBA" id="ARBA00022741"/>
    </source>
</evidence>
<dbReference type="CDD" id="cd00808">
    <property type="entry name" value="GluRS_core"/>
    <property type="match status" value="1"/>
</dbReference>
<dbReference type="EC" id="6.1.1.17" evidence="3"/>
<keyword evidence="6 11" id="KW-0067">ATP-binding</keyword>
<evidence type="ECO:0000259" key="12">
    <source>
        <dbReference type="Pfam" id="PF00749"/>
    </source>
</evidence>
<dbReference type="InterPro" id="IPR000924">
    <property type="entry name" value="Glu/Gln-tRNA-synth"/>
</dbReference>
<dbReference type="PANTHER" id="PTHR43311:SF2">
    <property type="entry name" value="GLUTAMATE--TRNA LIGASE, MITOCHONDRIAL-RELATED"/>
    <property type="match status" value="1"/>
</dbReference>
<organism evidence="13 14">
    <name type="scientific">Coleophoma crateriformis</name>
    <dbReference type="NCBI Taxonomy" id="565419"/>
    <lineage>
        <taxon>Eukaryota</taxon>
        <taxon>Fungi</taxon>
        <taxon>Dikarya</taxon>
        <taxon>Ascomycota</taxon>
        <taxon>Pezizomycotina</taxon>
        <taxon>Leotiomycetes</taxon>
        <taxon>Helotiales</taxon>
        <taxon>Dermateaceae</taxon>
        <taxon>Coleophoma</taxon>
    </lineage>
</organism>
<evidence type="ECO:0000256" key="4">
    <source>
        <dbReference type="ARBA" id="ARBA00022598"/>
    </source>
</evidence>
<dbReference type="GO" id="GO:0006424">
    <property type="term" value="P:glutamyl-tRNA aminoacylation"/>
    <property type="evidence" value="ECO:0007669"/>
    <property type="project" value="InterPro"/>
</dbReference>
<evidence type="ECO:0000256" key="11">
    <source>
        <dbReference type="RuleBase" id="RU363037"/>
    </source>
</evidence>
<protein>
    <recommendedName>
        <fullName evidence="10">Glutamate--tRNA ligase, mitochondrial</fullName>
        <ecNumber evidence="3">6.1.1.17</ecNumber>
    </recommendedName>
    <alternativeName>
        <fullName evidence="9">Glutamyl-tRNA synthetase</fullName>
    </alternativeName>
</protein>
<dbReference type="EMBL" id="PDLN01000001">
    <property type="protein sequence ID" value="RDW94902.1"/>
    <property type="molecule type" value="Genomic_DNA"/>
</dbReference>
<dbReference type="FunFam" id="3.40.50.620:FF:000045">
    <property type="entry name" value="Glutamate--tRNA ligase, mitochondrial"/>
    <property type="match status" value="1"/>
</dbReference>
<name>A0A3D8T8I4_9HELO</name>
<dbReference type="GO" id="GO:0005524">
    <property type="term" value="F:ATP binding"/>
    <property type="evidence" value="ECO:0007669"/>
    <property type="project" value="UniProtKB-KW"/>
</dbReference>
<dbReference type="HAMAP" id="MF_00022">
    <property type="entry name" value="Glu_tRNA_synth_type1"/>
    <property type="match status" value="1"/>
</dbReference>
<dbReference type="SUPFAM" id="SSF52374">
    <property type="entry name" value="Nucleotidylyl transferase"/>
    <property type="match status" value="1"/>
</dbReference>
<keyword evidence="7 11" id="KW-0648">Protein biosynthesis</keyword>
<gene>
    <name evidence="13" type="ORF">BP5796_00665</name>
</gene>
<evidence type="ECO:0000313" key="13">
    <source>
        <dbReference type="EMBL" id="RDW94902.1"/>
    </source>
</evidence>
<dbReference type="InterPro" id="IPR049940">
    <property type="entry name" value="GluQ/Sye"/>
</dbReference>
<evidence type="ECO:0000313" key="14">
    <source>
        <dbReference type="Proteomes" id="UP000256328"/>
    </source>
</evidence>
<dbReference type="InterPro" id="IPR020058">
    <property type="entry name" value="Glu/Gln-tRNA-synth_Ib_cat-dom"/>
</dbReference>
<evidence type="ECO:0000256" key="6">
    <source>
        <dbReference type="ARBA" id="ARBA00022840"/>
    </source>
</evidence>
<dbReference type="InterPro" id="IPR020751">
    <property type="entry name" value="aa-tRNA-synth_I_codon-bd_sub2"/>
</dbReference>
<keyword evidence="8 11" id="KW-0030">Aminoacyl-tRNA synthetase</keyword>
<dbReference type="Pfam" id="PF00749">
    <property type="entry name" value="tRNA-synt_1c"/>
    <property type="match status" value="1"/>
</dbReference>
<dbReference type="AlphaFoldDB" id="A0A3D8T8I4"/>
<evidence type="ECO:0000256" key="7">
    <source>
        <dbReference type="ARBA" id="ARBA00022917"/>
    </source>
</evidence>